<reference evidence="8" key="1">
    <citation type="submission" date="2019-06" db="EMBL/GenBank/DDBJ databases">
        <title>Draft genome sequence of the griseofulvin-producing fungus Xylaria cubensis strain G536.</title>
        <authorList>
            <person name="Mead M.E."/>
            <person name="Raja H.A."/>
            <person name="Steenwyk J.L."/>
            <person name="Knowles S.L."/>
            <person name="Oberlies N.H."/>
            <person name="Rokas A."/>
        </authorList>
    </citation>
    <scope>NUCLEOTIDE SEQUENCE [LARGE SCALE GENOMIC DNA]</scope>
    <source>
        <strain evidence="8">G536</strain>
    </source>
</reference>
<comment type="similarity">
    <text evidence="2 6">Belongs to the OST5 family.</text>
</comment>
<evidence type="ECO:0000256" key="5">
    <source>
        <dbReference type="ARBA" id="ARBA00023136"/>
    </source>
</evidence>
<gene>
    <name evidence="7" type="ORF">FHL15_010319</name>
</gene>
<evidence type="ECO:0000256" key="4">
    <source>
        <dbReference type="ARBA" id="ARBA00022989"/>
    </source>
</evidence>
<keyword evidence="8" id="KW-1185">Reference proteome</keyword>
<evidence type="ECO:0000256" key="3">
    <source>
        <dbReference type="ARBA" id="ARBA00022692"/>
    </source>
</evidence>
<evidence type="ECO:0000256" key="1">
    <source>
        <dbReference type="ARBA" id="ARBA00004141"/>
    </source>
</evidence>
<proteinExistence type="inferred from homology"/>
<evidence type="ECO:0000256" key="2">
    <source>
        <dbReference type="ARBA" id="ARBA00009825"/>
    </source>
</evidence>
<dbReference type="GO" id="GO:0008250">
    <property type="term" value="C:oligosaccharyltransferase complex"/>
    <property type="evidence" value="ECO:0007669"/>
    <property type="project" value="UniProtKB-UniRule"/>
</dbReference>
<dbReference type="OrthoDB" id="5371169at2759"/>
<dbReference type="Pfam" id="PF05251">
    <property type="entry name" value="Ost5"/>
    <property type="match status" value="1"/>
</dbReference>
<comment type="function">
    <text evidence="6">Subunit of the oligosaccharyl transferase (OST) complex that catalyzes the initial transfer of a defined glycan (Glc(3)Man(9)GlcNAc(2) in eukaryotes) from the lipid carrier dolichol-pyrophosphate to an asparagine residue within an Asn-X-Ser/Thr consensus motif in nascent polypeptide chains, the first step in protein N-glycosylation. N-glycosylation occurs cotranslationally and the complex associates with the Sec61 complex at the channel-forming translocon complex that mediates protein translocation across the endoplasmic reticulum (ER). All subunits are required for a maximal enzyme activity.</text>
</comment>
<sequence>MDSSLHELWHTTASGSPFQPAVGKGSQFLVGFVLLLIGLALTGGFAFNRSLVNLPVYGVPAGLAVAFGTVYMFCAVGVYV</sequence>
<dbReference type="GO" id="GO:0006487">
    <property type="term" value="P:protein N-linked glycosylation"/>
    <property type="evidence" value="ECO:0007669"/>
    <property type="project" value="UniProtKB-UniRule"/>
</dbReference>
<dbReference type="AlphaFoldDB" id="A0A553HLB2"/>
<dbReference type="InterPro" id="IPR007915">
    <property type="entry name" value="TMEM258/Ost5"/>
</dbReference>
<keyword evidence="4 6" id="KW-1133">Transmembrane helix</keyword>
<keyword evidence="5 6" id="KW-0472">Membrane</keyword>
<evidence type="ECO:0000256" key="6">
    <source>
        <dbReference type="RuleBase" id="RU367008"/>
    </source>
</evidence>
<comment type="caution">
    <text evidence="7">The sequence shown here is derived from an EMBL/GenBank/DDBJ whole genome shotgun (WGS) entry which is preliminary data.</text>
</comment>
<accession>A0A553HLB2</accession>
<name>A0A553HLB2_9PEZI</name>
<feature type="transmembrane region" description="Helical" evidence="6">
    <location>
        <begin position="54"/>
        <end position="79"/>
    </location>
</feature>
<dbReference type="Proteomes" id="UP000319160">
    <property type="component" value="Unassembled WGS sequence"/>
</dbReference>
<evidence type="ECO:0000313" key="7">
    <source>
        <dbReference type="EMBL" id="TRX88749.1"/>
    </source>
</evidence>
<organism evidence="7 8">
    <name type="scientific">Xylaria flabelliformis</name>
    <dbReference type="NCBI Taxonomy" id="2512241"/>
    <lineage>
        <taxon>Eukaryota</taxon>
        <taxon>Fungi</taxon>
        <taxon>Dikarya</taxon>
        <taxon>Ascomycota</taxon>
        <taxon>Pezizomycotina</taxon>
        <taxon>Sordariomycetes</taxon>
        <taxon>Xylariomycetidae</taxon>
        <taxon>Xylariales</taxon>
        <taxon>Xylariaceae</taxon>
        <taxon>Xylaria</taxon>
    </lineage>
</organism>
<comment type="subunit">
    <text evidence="6">Component of the oligosaccharyltransferase (OST) complex.</text>
</comment>
<protein>
    <recommendedName>
        <fullName evidence="6">Dolichyl-diphosphooligosaccharide-protein glycosyltransferase subunit OST5</fullName>
    </recommendedName>
</protein>
<evidence type="ECO:0000313" key="8">
    <source>
        <dbReference type="Proteomes" id="UP000319160"/>
    </source>
</evidence>
<dbReference type="EMBL" id="VFLP01000080">
    <property type="protein sequence ID" value="TRX88749.1"/>
    <property type="molecule type" value="Genomic_DNA"/>
</dbReference>
<dbReference type="STRING" id="2512241.A0A553HLB2"/>
<feature type="transmembrane region" description="Helical" evidence="6">
    <location>
        <begin position="28"/>
        <end position="47"/>
    </location>
</feature>
<keyword evidence="3 6" id="KW-0812">Transmembrane</keyword>
<comment type="subcellular location">
    <subcellularLocation>
        <location evidence="1 6">Membrane</location>
        <topology evidence="1 6">Multi-pass membrane protein</topology>
    </subcellularLocation>
</comment>